<dbReference type="EMBL" id="CAKMTQ010000027">
    <property type="protein sequence ID" value="CAH1533695.1"/>
    <property type="molecule type" value="Genomic_DNA"/>
</dbReference>
<evidence type="ECO:0000313" key="2">
    <source>
        <dbReference type="EMBL" id="CAH1533695.1"/>
    </source>
</evidence>
<organism evidence="2 3">
    <name type="scientific">Vibrio owensii</name>
    <dbReference type="NCBI Taxonomy" id="696485"/>
    <lineage>
        <taxon>Bacteria</taxon>
        <taxon>Pseudomonadati</taxon>
        <taxon>Pseudomonadota</taxon>
        <taxon>Gammaproteobacteria</taxon>
        <taxon>Vibrionales</taxon>
        <taxon>Vibrionaceae</taxon>
        <taxon>Vibrio</taxon>
    </lineage>
</organism>
<gene>
    <name evidence="2" type="ORF">THF1D04_330024</name>
</gene>
<protein>
    <submittedName>
        <fullName evidence="2">Integrating conjugative element protein</fullName>
    </submittedName>
</protein>
<feature type="signal peptide" evidence="1">
    <location>
        <begin position="1"/>
        <end position="18"/>
    </location>
</feature>
<dbReference type="AlphaFoldDB" id="A0AAU9Q890"/>
<reference evidence="2" key="1">
    <citation type="submission" date="2022-01" db="EMBL/GenBank/DDBJ databases">
        <authorList>
            <person name="Lagorce A."/>
        </authorList>
    </citation>
    <scope>NUCLEOTIDE SEQUENCE</scope>
    <source>
        <strain evidence="2">Th15_F1_D04</strain>
    </source>
</reference>
<dbReference type="RefSeq" id="WP_409931447.1">
    <property type="nucleotide sequence ID" value="NZ_CAKMTQ010000027.1"/>
</dbReference>
<feature type="chain" id="PRO_5043605802" evidence="1">
    <location>
        <begin position="19"/>
        <end position="224"/>
    </location>
</feature>
<name>A0AAU9Q890_9VIBR</name>
<proteinExistence type="predicted"/>
<keyword evidence="1" id="KW-0732">Signal</keyword>
<sequence>MMKRLGLSLLLLSSALHAADTTQTRTEQSVAVSPTQQGAKFWQLTSTDWQRYERLMQSPLTYDMQDDNPLEVLAVFARDDAERTRFAERLVEFDKARTDGILALDVAYRAAWQRLYPNLTPIGARLPERVALFVRSECDACFDALKAWRSKGVNVDVYLIGGDDAALQAWANAAGVRHGDVDAKRITLNHDTRGLWFSLAKGKAVPVAIAQQGEGGAWSVIALP</sequence>
<dbReference type="NCBIfam" id="TIGR03759">
    <property type="entry name" value="conj_TIGR03759"/>
    <property type="match status" value="1"/>
</dbReference>
<dbReference type="InterPro" id="IPR022293">
    <property type="entry name" value="Integrating-conj_element"/>
</dbReference>
<dbReference type="Proteomes" id="UP001295420">
    <property type="component" value="Unassembled WGS sequence"/>
</dbReference>
<evidence type="ECO:0000313" key="3">
    <source>
        <dbReference type="Proteomes" id="UP001295420"/>
    </source>
</evidence>
<accession>A0AAU9Q890</accession>
<evidence type="ECO:0000256" key="1">
    <source>
        <dbReference type="SAM" id="SignalP"/>
    </source>
</evidence>
<comment type="caution">
    <text evidence="2">The sequence shown here is derived from an EMBL/GenBank/DDBJ whole genome shotgun (WGS) entry which is preliminary data.</text>
</comment>